<feature type="compositionally biased region" description="Basic residues" evidence="1">
    <location>
        <begin position="53"/>
        <end position="64"/>
    </location>
</feature>
<gene>
    <name evidence="2" type="ORF">B0H17DRAFT_1148855</name>
</gene>
<evidence type="ECO:0000256" key="1">
    <source>
        <dbReference type="SAM" id="MobiDB-lite"/>
    </source>
</evidence>
<protein>
    <submittedName>
        <fullName evidence="2">Uncharacterized protein</fullName>
    </submittedName>
</protein>
<feature type="region of interest" description="Disordered" evidence="1">
    <location>
        <begin position="216"/>
        <end position="239"/>
    </location>
</feature>
<reference evidence="2" key="1">
    <citation type="submission" date="2023-03" db="EMBL/GenBank/DDBJ databases">
        <title>Massive genome expansion in bonnet fungi (Mycena s.s.) driven by repeated elements and novel gene families across ecological guilds.</title>
        <authorList>
            <consortium name="Lawrence Berkeley National Laboratory"/>
            <person name="Harder C.B."/>
            <person name="Miyauchi S."/>
            <person name="Viragh M."/>
            <person name="Kuo A."/>
            <person name="Thoen E."/>
            <person name="Andreopoulos B."/>
            <person name="Lu D."/>
            <person name="Skrede I."/>
            <person name="Drula E."/>
            <person name="Henrissat B."/>
            <person name="Morin E."/>
            <person name="Kohler A."/>
            <person name="Barry K."/>
            <person name="LaButti K."/>
            <person name="Morin E."/>
            <person name="Salamov A."/>
            <person name="Lipzen A."/>
            <person name="Mereny Z."/>
            <person name="Hegedus B."/>
            <person name="Baldrian P."/>
            <person name="Stursova M."/>
            <person name="Weitz H."/>
            <person name="Taylor A."/>
            <person name="Grigoriev I.V."/>
            <person name="Nagy L.G."/>
            <person name="Martin F."/>
            <person name="Kauserud H."/>
        </authorList>
    </citation>
    <scope>NUCLEOTIDE SEQUENCE</scope>
    <source>
        <strain evidence="2">CBHHK067</strain>
    </source>
</reference>
<keyword evidence="3" id="KW-1185">Reference proteome</keyword>
<feature type="region of interest" description="Disordered" evidence="1">
    <location>
        <begin position="43"/>
        <end position="146"/>
    </location>
</feature>
<proteinExistence type="predicted"/>
<feature type="compositionally biased region" description="Low complexity" evidence="1">
    <location>
        <begin position="218"/>
        <end position="239"/>
    </location>
</feature>
<feature type="compositionally biased region" description="Pro residues" evidence="1">
    <location>
        <begin position="131"/>
        <end position="141"/>
    </location>
</feature>
<feature type="compositionally biased region" description="Polar residues" evidence="1">
    <location>
        <begin position="82"/>
        <end position="107"/>
    </location>
</feature>
<dbReference type="Proteomes" id="UP001221757">
    <property type="component" value="Unassembled WGS sequence"/>
</dbReference>
<evidence type="ECO:0000313" key="3">
    <source>
        <dbReference type="Proteomes" id="UP001221757"/>
    </source>
</evidence>
<dbReference type="EMBL" id="JARKIE010000420">
    <property type="protein sequence ID" value="KAJ7640945.1"/>
    <property type="molecule type" value="Genomic_DNA"/>
</dbReference>
<comment type="caution">
    <text evidence="2">The sequence shown here is derived from an EMBL/GenBank/DDBJ whole genome shotgun (WGS) entry which is preliminary data.</text>
</comment>
<evidence type="ECO:0000313" key="2">
    <source>
        <dbReference type="EMBL" id="KAJ7640945.1"/>
    </source>
</evidence>
<name>A0AAD7C6Q3_MYCRO</name>
<organism evidence="2 3">
    <name type="scientific">Mycena rosella</name>
    <name type="common">Pink bonnet</name>
    <name type="synonym">Agaricus rosellus</name>
    <dbReference type="NCBI Taxonomy" id="1033263"/>
    <lineage>
        <taxon>Eukaryota</taxon>
        <taxon>Fungi</taxon>
        <taxon>Dikarya</taxon>
        <taxon>Basidiomycota</taxon>
        <taxon>Agaricomycotina</taxon>
        <taxon>Agaricomycetes</taxon>
        <taxon>Agaricomycetidae</taxon>
        <taxon>Agaricales</taxon>
        <taxon>Marasmiineae</taxon>
        <taxon>Mycenaceae</taxon>
        <taxon>Mycena</taxon>
    </lineage>
</organism>
<accession>A0AAD7C6Q3</accession>
<sequence>MAGFICGAPGCKESAGSTGALTRHHEGCEKWAEFQQIQINARRDRAALGINPHKTRPGGTKRKSPPPATALQQRKFRLGHSGPSSLPNNTDPESQSAGSSFTQNSLSDDFDMVDISPEDSYTPIATSGPALIPPPSPPPDPESGEAAEISACLRVTGISFPNHYPPTRATSRDVNRQGHLRNVLNTFGLWRSYLHRPTYDPDSLVSLDDLSNQFAQRQNPTQSTQPPATTSAAPPSTANYSTSRLMRWFNNGTTTKSQGELNSLVHDVLLDPKFDVEELAKFDAGRANKQVDADAKTAFPLLSDFKEASVEIEYLAYIIAASFQ</sequence>
<dbReference type="AlphaFoldDB" id="A0AAD7C6Q3"/>